<evidence type="ECO:0000256" key="8">
    <source>
        <dbReference type="SAM" id="SignalP"/>
    </source>
</evidence>
<keyword evidence="10" id="KW-1185">Reference proteome</keyword>
<evidence type="ECO:0000256" key="2">
    <source>
        <dbReference type="ARBA" id="ARBA00022452"/>
    </source>
</evidence>
<keyword evidence="7" id="KW-0998">Cell outer membrane</keyword>
<keyword evidence="2" id="KW-1134">Transmembrane beta strand</keyword>
<reference evidence="9 10" key="1">
    <citation type="submission" date="2024-08" db="EMBL/GenBank/DDBJ databases">
        <title>Oceanimonas smirnovii Genome sequencing and assembly.</title>
        <authorList>
            <person name="Tang B."/>
        </authorList>
    </citation>
    <scope>NUCLEOTIDE SEQUENCE [LARGE SCALE GENOMIC DNA]</scope>
    <source>
        <strain evidence="9 10">OS2020-119</strain>
    </source>
</reference>
<dbReference type="PANTHER" id="PTHR34501:SF9">
    <property type="entry name" value="MAJOR OUTER MEMBRANE PROTEIN P.IA"/>
    <property type="match status" value="1"/>
</dbReference>
<accession>A0ABW7P0A8</accession>
<evidence type="ECO:0000256" key="7">
    <source>
        <dbReference type="ARBA" id="ARBA00023237"/>
    </source>
</evidence>
<keyword evidence="4 8" id="KW-0732">Signal</keyword>
<dbReference type="PANTHER" id="PTHR34501">
    <property type="entry name" value="PROTEIN YDDL-RELATED"/>
    <property type="match status" value="1"/>
</dbReference>
<gene>
    <name evidence="9" type="ORF">AB9R89_06155</name>
</gene>
<keyword evidence="1" id="KW-0813">Transport</keyword>
<keyword evidence="2" id="KW-0472">Membrane</keyword>
<keyword evidence="5" id="KW-0406">Ion transport</keyword>
<evidence type="ECO:0000313" key="10">
    <source>
        <dbReference type="Proteomes" id="UP001610706"/>
    </source>
</evidence>
<sequence length="333" mass="37530">MKRAILSLLLLAPSALAVTWSTDDQQQVLELHGKIEQNLGVLGYQSGYKAESLGGDTMASLGLSGAGRLNADVILIGEMSWDLFNNSRYGDQIYADEAWLGVRIKDNFELTAGRSDSTFNQLRDKTDVFNLFGGNAYVYLVDSTLDDHIKLTWASNGWDVRAGYAFNDANKQSDHDCTRAQYGGSVGYQAQNGLGAVVAYENKREADPNSDVSNMAVGLSYSTPGGFYAAVTRGRTDFQRNWQVFSLKENRVYSMRRVDYWESVVSYSREKMAFGVGYSRQSMRENAHLHWVDEYIFAAEYYLMPKAKIYAEFMLNKMDDQDNLYGVGLQYYF</sequence>
<dbReference type="EMBL" id="JBGFTR010000007">
    <property type="protein sequence ID" value="MFH7564908.1"/>
    <property type="molecule type" value="Genomic_DNA"/>
</dbReference>
<feature type="chain" id="PRO_5046245069" evidence="8">
    <location>
        <begin position="18"/>
        <end position="333"/>
    </location>
</feature>
<organism evidence="9 10">
    <name type="scientific">Oceanimonas smirnovii</name>
    <dbReference type="NCBI Taxonomy" id="264574"/>
    <lineage>
        <taxon>Bacteria</taxon>
        <taxon>Pseudomonadati</taxon>
        <taxon>Pseudomonadota</taxon>
        <taxon>Gammaproteobacteria</taxon>
        <taxon>Aeromonadales</taxon>
        <taxon>Aeromonadaceae</taxon>
        <taxon>Oceanimonas</taxon>
    </lineage>
</organism>
<dbReference type="Proteomes" id="UP001610706">
    <property type="component" value="Unassembled WGS sequence"/>
</dbReference>
<evidence type="ECO:0000256" key="4">
    <source>
        <dbReference type="ARBA" id="ARBA00022729"/>
    </source>
</evidence>
<evidence type="ECO:0000256" key="6">
    <source>
        <dbReference type="ARBA" id="ARBA00023114"/>
    </source>
</evidence>
<evidence type="ECO:0000256" key="5">
    <source>
        <dbReference type="ARBA" id="ARBA00023065"/>
    </source>
</evidence>
<dbReference type="InterPro" id="IPR050298">
    <property type="entry name" value="Gram-neg_bact_OMP"/>
</dbReference>
<evidence type="ECO:0000313" key="9">
    <source>
        <dbReference type="EMBL" id="MFH7564908.1"/>
    </source>
</evidence>
<keyword evidence="6" id="KW-0626">Porin</keyword>
<evidence type="ECO:0000256" key="3">
    <source>
        <dbReference type="ARBA" id="ARBA00022692"/>
    </source>
</evidence>
<feature type="signal peptide" evidence="8">
    <location>
        <begin position="1"/>
        <end position="17"/>
    </location>
</feature>
<dbReference type="RefSeq" id="WP_395545150.1">
    <property type="nucleotide sequence ID" value="NZ_CP166302.1"/>
</dbReference>
<dbReference type="Gene3D" id="2.40.160.10">
    <property type="entry name" value="Porin"/>
    <property type="match status" value="1"/>
</dbReference>
<name>A0ABW7P0A8_9GAMM</name>
<dbReference type="InterPro" id="IPR023614">
    <property type="entry name" value="Porin_dom_sf"/>
</dbReference>
<proteinExistence type="predicted"/>
<keyword evidence="3" id="KW-0812">Transmembrane</keyword>
<comment type="caution">
    <text evidence="9">The sequence shown here is derived from an EMBL/GenBank/DDBJ whole genome shotgun (WGS) entry which is preliminary data.</text>
</comment>
<evidence type="ECO:0000256" key="1">
    <source>
        <dbReference type="ARBA" id="ARBA00022448"/>
    </source>
</evidence>
<dbReference type="SUPFAM" id="SSF56935">
    <property type="entry name" value="Porins"/>
    <property type="match status" value="1"/>
</dbReference>
<protein>
    <submittedName>
        <fullName evidence="9">Porin</fullName>
    </submittedName>
</protein>